<dbReference type="EMBL" id="LCYG01000004">
    <property type="protein sequence ID" value="KLK94886.1"/>
    <property type="molecule type" value="Genomic_DNA"/>
</dbReference>
<sequence>MAPRPALLSLATAVPPYILTQRDIAVAARQVFGDQFGDFDKVVQVFETAGVVQRHAVRPLEWYLEPHGWPDRTEVYLQSGADLFEEAARKALAAAGLNGSDVDTVITASSTGVATPSLDAYLLDRLGFREDVTRIPLFGLGCAAGVTGLAVATRLAAASPGTVILFVTVELSTLAVRPDKLTAANVVSTALFADGAAALVVRAGVGGFATAQGSGEHTWRDTLDIMGWDIDPDGFGVVLARALPPFAETHLGPAITGILQRLGTPMSSIDRFVCHPGGPKIITALEQVLRLNQGTLDHEREILATHGNMSAPTVLFVLERVLRAGLPQRCLLIAMGPGFTASCLVLERCS</sequence>
<dbReference type="STRING" id="1225564.AA309_01415"/>
<dbReference type="InterPro" id="IPR001099">
    <property type="entry name" value="Chalcone/stilbene_synt_N"/>
</dbReference>
<keyword evidence="3" id="KW-0012">Acyltransferase</keyword>
<reference evidence="7 8" key="1">
    <citation type="submission" date="2015-05" db="EMBL/GenBank/DDBJ databases">
        <title>Draft genome sequence of Microvirga vignae strain BR3299, a novel nitrogen fixing bacteria isolated from Brazil semi-aired region.</title>
        <authorList>
            <person name="Zilli J.E."/>
            <person name="Passos S.R."/>
            <person name="Leite J."/>
            <person name="Baldani J.I."/>
            <person name="Xavier G.R."/>
            <person name="Rumjaneck N.G."/>
            <person name="Simoes-Araujo J.L."/>
        </authorList>
    </citation>
    <scope>NUCLEOTIDE SEQUENCE [LARGE SCALE GENOMIC DNA]</scope>
    <source>
        <strain evidence="7 8">BR3299</strain>
    </source>
</reference>
<dbReference type="GO" id="GO:0030639">
    <property type="term" value="P:polyketide biosynthetic process"/>
    <property type="evidence" value="ECO:0007669"/>
    <property type="project" value="TreeGrafter"/>
</dbReference>
<dbReference type="PIRSF" id="PIRSF000451">
    <property type="entry name" value="PKS_III"/>
    <property type="match status" value="1"/>
</dbReference>
<dbReference type="PANTHER" id="PTHR11877:SF99">
    <property type="entry name" value="1,3,6,8-TETRAHYDROXYNAPHTHALENE SYNTHASE"/>
    <property type="match status" value="1"/>
</dbReference>
<dbReference type="PATRIC" id="fig|1225564.3.peg.4201"/>
<keyword evidence="2" id="KW-0808">Transferase</keyword>
<dbReference type="RefSeq" id="WP_047187192.1">
    <property type="nucleotide sequence ID" value="NZ_LCYG01000004.1"/>
</dbReference>
<dbReference type="InterPro" id="IPR012328">
    <property type="entry name" value="Chalcone/stilbene_synt_C"/>
</dbReference>
<organism evidence="7 8">
    <name type="scientific">Microvirga vignae</name>
    <dbReference type="NCBI Taxonomy" id="1225564"/>
    <lineage>
        <taxon>Bacteria</taxon>
        <taxon>Pseudomonadati</taxon>
        <taxon>Pseudomonadota</taxon>
        <taxon>Alphaproteobacteria</taxon>
        <taxon>Hyphomicrobiales</taxon>
        <taxon>Methylobacteriaceae</taxon>
        <taxon>Microvirga</taxon>
    </lineage>
</organism>
<dbReference type="Pfam" id="PF00195">
    <property type="entry name" value="Chal_sti_synt_N"/>
    <property type="match status" value="1"/>
</dbReference>
<keyword evidence="8" id="KW-1185">Reference proteome</keyword>
<feature type="domain" description="Chalcone/stilbene synthase N-terminal" evidence="5">
    <location>
        <begin position="71"/>
        <end position="203"/>
    </location>
</feature>
<dbReference type="AlphaFoldDB" id="A0A0H1RJ90"/>
<evidence type="ECO:0000313" key="7">
    <source>
        <dbReference type="EMBL" id="KLK94886.1"/>
    </source>
</evidence>
<dbReference type="GO" id="GO:0016747">
    <property type="term" value="F:acyltransferase activity, transferring groups other than amino-acyl groups"/>
    <property type="evidence" value="ECO:0007669"/>
    <property type="project" value="InterPro"/>
</dbReference>
<evidence type="ECO:0000313" key="8">
    <source>
        <dbReference type="Proteomes" id="UP000035489"/>
    </source>
</evidence>
<dbReference type="InterPro" id="IPR011141">
    <property type="entry name" value="Polyketide_synthase_type-III"/>
</dbReference>
<dbReference type="Pfam" id="PF02797">
    <property type="entry name" value="Chal_sti_synt_C"/>
    <property type="match status" value="1"/>
</dbReference>
<evidence type="ECO:0000259" key="5">
    <source>
        <dbReference type="Pfam" id="PF00195"/>
    </source>
</evidence>
<dbReference type="Gene3D" id="3.40.47.10">
    <property type="match status" value="2"/>
</dbReference>
<evidence type="ECO:0000259" key="6">
    <source>
        <dbReference type="Pfam" id="PF02797"/>
    </source>
</evidence>
<feature type="active site" description="Acyl-thioester intermediate" evidence="4">
    <location>
        <position position="142"/>
    </location>
</feature>
<dbReference type="OrthoDB" id="9786288at2"/>
<evidence type="ECO:0000256" key="1">
    <source>
        <dbReference type="ARBA" id="ARBA00005531"/>
    </source>
</evidence>
<comment type="caution">
    <text evidence="7">The sequence shown here is derived from an EMBL/GenBank/DDBJ whole genome shotgun (WGS) entry which is preliminary data.</text>
</comment>
<comment type="similarity">
    <text evidence="1">Belongs to the thiolase-like superfamily. Chalcone/stilbene synthases family.</text>
</comment>
<name>A0A0H1RJ90_9HYPH</name>
<dbReference type="InterPro" id="IPR016039">
    <property type="entry name" value="Thiolase-like"/>
</dbReference>
<proteinExistence type="inferred from homology"/>
<dbReference type="SUPFAM" id="SSF53901">
    <property type="entry name" value="Thiolase-like"/>
    <property type="match status" value="2"/>
</dbReference>
<evidence type="ECO:0000256" key="4">
    <source>
        <dbReference type="PIRSR" id="PIRSR000451-1"/>
    </source>
</evidence>
<protein>
    <submittedName>
        <fullName evidence="7">Chalcone synthase</fullName>
    </submittedName>
</protein>
<evidence type="ECO:0000256" key="3">
    <source>
        <dbReference type="ARBA" id="ARBA00023315"/>
    </source>
</evidence>
<dbReference type="Proteomes" id="UP000035489">
    <property type="component" value="Unassembled WGS sequence"/>
</dbReference>
<accession>A0A0H1RJ90</accession>
<dbReference type="CDD" id="cd00831">
    <property type="entry name" value="CHS_like"/>
    <property type="match status" value="1"/>
</dbReference>
<gene>
    <name evidence="7" type="ORF">AA309_01415</name>
</gene>
<dbReference type="PANTHER" id="PTHR11877">
    <property type="entry name" value="HYDROXYMETHYLGLUTARYL-COA SYNTHASE"/>
    <property type="match status" value="1"/>
</dbReference>
<evidence type="ECO:0000256" key="2">
    <source>
        <dbReference type="ARBA" id="ARBA00022679"/>
    </source>
</evidence>
<feature type="domain" description="Chalcone/stilbene synthase C-terminal" evidence="6">
    <location>
        <begin position="232"/>
        <end position="347"/>
    </location>
</feature>